<dbReference type="Proteomes" id="UP000265618">
    <property type="component" value="Unassembled WGS sequence"/>
</dbReference>
<dbReference type="PROSITE" id="PS51470">
    <property type="entry name" value="FG_GAP"/>
    <property type="match status" value="1"/>
</dbReference>
<evidence type="ECO:0000256" key="1">
    <source>
        <dbReference type="ARBA" id="ARBA00022729"/>
    </source>
</evidence>
<name>A0A9K3CRM3_9EUKA</name>
<dbReference type="Pfam" id="PF14312">
    <property type="entry name" value="FG-GAP_2"/>
    <property type="match status" value="2"/>
</dbReference>
<dbReference type="InterPro" id="IPR011043">
    <property type="entry name" value="Gal_Oxase/kelch_b-propeller"/>
</dbReference>
<dbReference type="EMBL" id="BDIP01000381">
    <property type="protein sequence ID" value="GIQ81396.1"/>
    <property type="molecule type" value="Genomic_DNA"/>
</dbReference>
<dbReference type="PANTHER" id="PTHR36220:SF1">
    <property type="entry name" value="GAMMA TUBULIN COMPLEX COMPONENT C-TERMINAL DOMAIN-CONTAINING PROTEIN"/>
    <property type="match status" value="1"/>
</dbReference>
<dbReference type="SUPFAM" id="SSF50965">
    <property type="entry name" value="Galactose oxidase, central domain"/>
    <property type="match status" value="1"/>
</dbReference>
<evidence type="ECO:0000256" key="2">
    <source>
        <dbReference type="ARBA" id="ARBA00022737"/>
    </source>
</evidence>
<evidence type="ECO:0000256" key="4">
    <source>
        <dbReference type="PROSITE-ProRule" id="PRU00803"/>
    </source>
</evidence>
<dbReference type="InterPro" id="IPR011044">
    <property type="entry name" value="Quino_amine_DH_bsu"/>
</dbReference>
<protein>
    <submittedName>
        <fullName evidence="5">Uncharacterized protein</fullName>
    </submittedName>
</protein>
<accession>A0A9K3CRM3</accession>
<keyword evidence="6" id="KW-1185">Reference proteome</keyword>
<dbReference type="InterPro" id="IPR013517">
    <property type="entry name" value="FG-GAP"/>
</dbReference>
<dbReference type="SUPFAM" id="SSF50969">
    <property type="entry name" value="YVTN repeat-like/Quinoprotein amine dehydrogenase"/>
    <property type="match status" value="1"/>
</dbReference>
<evidence type="ECO:0000313" key="6">
    <source>
        <dbReference type="Proteomes" id="UP000265618"/>
    </source>
</evidence>
<comment type="caution">
    <text evidence="5">The sequence shown here is derived from an EMBL/GenBank/DDBJ whole genome shotgun (WGS) entry which is preliminary data.</text>
</comment>
<evidence type="ECO:0000313" key="5">
    <source>
        <dbReference type="EMBL" id="GIQ81396.1"/>
    </source>
</evidence>
<dbReference type="InterPro" id="IPR028994">
    <property type="entry name" value="Integrin_alpha_N"/>
</dbReference>
<dbReference type="SUPFAM" id="SSF82171">
    <property type="entry name" value="DPP6 N-terminal domain-like"/>
    <property type="match status" value="1"/>
</dbReference>
<dbReference type="SUPFAM" id="SSF101898">
    <property type="entry name" value="NHL repeat"/>
    <property type="match status" value="1"/>
</dbReference>
<keyword evidence="1" id="KW-0732">Signal</keyword>
<dbReference type="InterPro" id="IPR013519">
    <property type="entry name" value="Int_alpha_beta-p"/>
</dbReference>
<sequence length="3606" mass="380047">MLIARNTFVGQSVAASGDWMVLGTRDNMAYVYKRAPDGTWGYADSLSSGGDGGTTFGWNVAMSDDWMAVTSSQATVDSYSNAGKVYLYQLSADGTYWAYQRSVTMPTLEASVWFGASLSLSGGHLLVSTNNTARIFYAHVSGSVAIELADVSAYDGETFTGSRVAVSASVDGAWAAVLCSNHVFLYDLSVPGFETAPTYSDKHEWGTTALYLGLDMLSVSGKMIVGSSTQSGFDVYVYSGGTWVKSGHTTNASCMMTALYGSTAVCAHNGYVSVYVIFESGYTSALRSLTPTTSGDPHSIALSESGLFLGAGYVDTDAVSDNGGVYVYHADLPYVGPTTLKMTLDATPTLLQPSAAANSSVGVSSADGQWLVMGGYGVNSLNGAVYMYRNTYDTSTESWVPSLYQTLSPPSGAVPSGTTDLRFGASVSVSGDRLAIGTSFEKVDLLLSVGAVYTYTFDGEWWVEDARIVPASPVAETRCGVFVAIQDDRVFFRCSNGDIHMATCVDGTWGTPSVILTGWQYAQFALSGDTFALFGINDLHIYDMSVANWESNAPAFSENHGFCTALGSTSWGIGAVDMDSGAGRVVYGVGAGTVRVSYYDGSTWVQENTFSLTAQQVALRGSTIALGSANSLAVYSHSQVLGWVSVNWVDPGTNGSPCASLSVSEYGLYIGATGLTSPSAAAGGVQAYSYLLPSYSDSSSLLTELSGVPAVIAPSLVAGAAVGSEISVDGEWLAIGAPTDFERGLVYMYRRQDDLSYEYFETLSSASWSDANTGWQGGGYFSFGYSVSVSGDRVAIGAHLSAPYGTAYAGAVYTFTYDATNGWETEGLLTEPELTSGLRFGSHVTLSGSTLVVQCGESGTEASTVYTITNGGVGVWGSWNQLTQPAGYNAALSAYSKDSRVSMSGDWVAVTGETVLALYDKSQPSWYNTEPQTLYHGLGEWPASVSMDAYSGSGRVVLGSTSGSVTVYTLNSGTWELEGTISTGAAEHVSLYGTTLAVATSTSVDTYAHDGTDWSLLLTLHPSAAPSDVVVSEYGLQVGAATFGDAGAVYVYPCTQIPASLPNTVANQLTVGPDLRQPSATAGDAVGVSIAAEGDWMAAGSNASGGAVHMYQMQANGVYNHKQIITGTTGSMFGTKLAMSGTTLAVAAPLETVDGDANAGVVYVYLLNESGVWGHQATLVGTMAMGTTEKFGTRIALSGDTIVVSSQDDMVYYFTRTGTWWSEAVEIVEPEAGVSFNQTPALAMSDHWLAILGYNSLFFYDVSHPDWHASPYQSFSGFSDWSDSSLWVSLDMYSGYGRAIVGSKVQCCPEVYALSEDGVWAKEEWLENMPVWGDATECAIYGETLAIASSHGVDVYAYDASATKVWDIVSSPRPNLNAVTGGLALTQHGMVVGAPGIHNTGIAAGGVYVYTLDYPYSGPALSQSVPELFGSQPYLLKPSFGNARFGMSVSSDGDWVVTGSPYEGTGMAYVGKHASDGSWLYSEEFTAPDTSVASSNGYLVFGWSVAISGTRMVVSATYEQVDGVDTVGAVYTYTLDHATDTWSLEQTIYGPTGCNQFGLQLALSGSDMLISSSHAVYRCRHNGVEWGTPMALAESYDGAFSSQPINVTLDGGWAAVQTLAYIFMYDTTLIDWHLLPVQLINQWYLSGPHLSLDMSSGRGRVSAGVDVATGTDVYVFQLSETGIWTYETLFPVRPCKGVALYGDMLAVGTDSTVYLYETGDDGTWQDVGTGGAHTLSPLMTNGMGSLHLSQHGLFVGCDRVDAQYDGLVYAYPIDLPAKYSHASMPSPYPDTFKSWDNPHPFNIAVDGEWAVMGAPYEYAERGRAFVARRQADNSWAEFQTLVPRTADVSSPRGIDTLMYGHWVAVCGDYIAVGLVNAKVDSVNFVGSVHIYKAGATEFELDSVSLPPATHRGGDPIVYFGIHLAMSHSTLVIGGVGAVYVQSLDDTGTWGAVSVLKEPVTDCYVSGDVKLDADGDWVAVLTATHIYMYVTTKADWSTSDPYQAIEHDIVVTCWFCGTISLDMSSGPLGRVAIGVSDGATTESLAVYALVRDEWQLENKFDGVATTNGSVSLYGDTLAIGTDSGISLFTYDTNNWVPSVTVHPEVVYGGTYVSTIALSEGGILVGQVHGEGALYWYPVNLPGTERPAALESFLDDLVVDPTLLSPTSSSEPQTGRSVDMDGDWLVVGAPREDSTDNSGRVYIYKWDTTTGDYAYHSQLDPPGSAIPSYTNDDSRAQVMFGISVSISQTSLAVGASDTKVTNDNVGMVYVYDLVADVWTLAHELVPPSTNTYFGSNVSLEGSNLVVAGHNTLYTFQLVTNVWSSYISVAAPFASCFDSSGRSSTRVSLSDNWAAVVTMTHLMLFDMTDSDWHTNAPAFSVDLGGVSNVLDVSIDMSAGRCVLAIGDPVERYLQVYAYNNDTWALEQTLPMVEGMRVAVYGSVIAVGCANEARVYAYSEYSGRWYLAYSMDLDSSPTAVSLSEYGMAIGASGYLFSTGAVFVYPADVPAASSTDTTPASMSCTVSAMQTREVAFMRLRLHASDGSMVRVIPEGYVPHYATFNESDYPVHCGPGGECTLSLVAPLTAGTYAMSLHGGKTATDVSPLDALGLSTNIVVSGIDYPHMTRMYAPADPFTRGSGDSGLVDTLLDAEPGLVVTVYDCNIATDSELHAFRWNGTAYAASTFSNFGCHPESLSVSNGVALVGCPTTDVVGIIDVAEDSFGDILGYVPLPGSSGINFGALVAHFGDWLAVASDDDVHVFHYDLYAGWRYTQSLSYGIDTVASLAMHSGYLALGQPTEAGDGLVRVYALDSTCGLFELMDTLSMSQGGFGSALSLDADWLAVHATEADDSGSVYLFQKDGEHFVHQHTRTHQLNGVSSLSAGDLFGAGVTLSGAQMIVGSPLMSCWGVGASENGGAMIYPNAHSATAKLYSHLWVGGSDTRVTEVALVGGYAVSVGSYSAREIQLWVPTPAPDSVTVTPVDTVVPLAPVAFTVSLEAGGAALSLEGVSVTVTPTATPGDQGVSVPCVYDSDTTSHACVVVTPPGEFTLSVLLDGTTIHSETIGADVDGVVQGGMQLAGFYGDGCVEGVCGTAAGHINTSGGTSLIMKGDSALSIYQFRSSTQVYTKYQDVSLSDITAHAAMSPECVVIAQAVGTVGTATVLCNSAWPYASSAWTPAGGMTLSQADMYMGSRGATAAGNRIALLNGDANHTMVLFRRDTSGLWVFEASIDYVRDAHLETHCLLFTHTDTAFLTSAVFNSARGPSITVNDVEVTNNCSISSVTQGTVLLSCLVGDDTHLVPVTREADGTLTVSTALTDIKAHGGSAMAAGAVYASNPALGKFGPDSGGLSMYETGAMHLELQSQGPFNPLPNAGGGYGAALHGSDDGWLHVMSQGVGAGRGVAVYGPRLIPQSMASPSVSARPGQHVAHSVGVLSSGDGRVIPGAYELYAVLEGVETEVARRDYDSGSYTLTFTAPCTAGTYTMPVYAKDCADVSMAMTLTVSGTPAPHPSQTTIQHSSTNVCDVSVSLGGICGVDIGGAESVTLHWDSESDTAASYDSSADAYGLTLTEPTSLGPHTLSVCMGYGCVEERWHNLPGVGWLMLEEVRRHTQ</sequence>
<organism evidence="5 6">
    <name type="scientific">Kipferlia bialata</name>
    <dbReference type="NCBI Taxonomy" id="797122"/>
    <lineage>
        <taxon>Eukaryota</taxon>
        <taxon>Metamonada</taxon>
        <taxon>Carpediemonas-like organisms</taxon>
        <taxon>Kipferlia</taxon>
    </lineage>
</organism>
<keyword evidence="2" id="KW-0677">Repeat</keyword>
<dbReference type="OrthoDB" id="408439at2759"/>
<reference evidence="5 6" key="1">
    <citation type="journal article" date="2018" name="PLoS ONE">
        <title>The draft genome of Kipferlia bialata reveals reductive genome evolution in fornicate parasites.</title>
        <authorList>
            <person name="Tanifuji G."/>
            <person name="Takabayashi S."/>
            <person name="Kume K."/>
            <person name="Takagi M."/>
            <person name="Nakayama T."/>
            <person name="Kamikawa R."/>
            <person name="Inagaki Y."/>
            <person name="Hashimoto T."/>
        </authorList>
    </citation>
    <scope>NUCLEOTIDE SEQUENCE [LARGE SCALE GENOMIC DNA]</scope>
    <source>
        <strain evidence="5">NY0173</strain>
    </source>
</reference>
<proteinExistence type="predicted"/>
<dbReference type="SMART" id="SM00191">
    <property type="entry name" value="Int_alpha"/>
    <property type="match status" value="8"/>
</dbReference>
<evidence type="ECO:0000256" key="3">
    <source>
        <dbReference type="ARBA" id="ARBA00023180"/>
    </source>
</evidence>
<feature type="repeat" description="FG-GAP" evidence="4">
    <location>
        <begin position="2158"/>
        <end position="2211"/>
    </location>
</feature>
<dbReference type="PANTHER" id="PTHR36220">
    <property type="entry name" value="UNNAMED PRODUCT"/>
    <property type="match status" value="1"/>
</dbReference>
<keyword evidence="3" id="KW-0325">Glycoprotein</keyword>
<gene>
    <name evidence="5" type="ORF">KIPB_002348</name>
</gene>
<dbReference type="Gene3D" id="2.130.10.130">
    <property type="entry name" value="Integrin alpha, N-terminal"/>
    <property type="match status" value="3"/>
</dbReference>